<dbReference type="PANTHER" id="PTHR37721:SF1">
    <property type="entry name" value="OS05G0464200 PROTEIN"/>
    <property type="match status" value="1"/>
</dbReference>
<accession>A0AAD4WPM5</accession>
<evidence type="ECO:0000313" key="2">
    <source>
        <dbReference type="EMBL" id="KAI5346182.1"/>
    </source>
</evidence>
<dbReference type="AlphaFoldDB" id="A0AAD4WPM5"/>
<feature type="compositionally biased region" description="Basic and acidic residues" evidence="1">
    <location>
        <begin position="1"/>
        <end position="16"/>
    </location>
</feature>
<keyword evidence="3" id="KW-1185">Reference proteome</keyword>
<evidence type="ECO:0000256" key="1">
    <source>
        <dbReference type="SAM" id="MobiDB-lite"/>
    </source>
</evidence>
<organism evidence="2 3">
    <name type="scientific">Prunus dulcis</name>
    <name type="common">Almond</name>
    <name type="synonym">Amygdalus dulcis</name>
    <dbReference type="NCBI Taxonomy" id="3755"/>
    <lineage>
        <taxon>Eukaryota</taxon>
        <taxon>Viridiplantae</taxon>
        <taxon>Streptophyta</taxon>
        <taxon>Embryophyta</taxon>
        <taxon>Tracheophyta</taxon>
        <taxon>Spermatophyta</taxon>
        <taxon>Magnoliopsida</taxon>
        <taxon>eudicotyledons</taxon>
        <taxon>Gunneridae</taxon>
        <taxon>Pentapetalae</taxon>
        <taxon>rosids</taxon>
        <taxon>fabids</taxon>
        <taxon>Rosales</taxon>
        <taxon>Rosaceae</taxon>
        <taxon>Amygdaloideae</taxon>
        <taxon>Amygdaleae</taxon>
        <taxon>Prunus</taxon>
    </lineage>
</organism>
<feature type="region of interest" description="Disordered" evidence="1">
    <location>
        <begin position="1"/>
        <end position="22"/>
    </location>
</feature>
<proteinExistence type="predicted"/>
<protein>
    <submittedName>
        <fullName evidence="2">Uncharacterized protein</fullName>
    </submittedName>
</protein>
<dbReference type="Proteomes" id="UP001054821">
    <property type="component" value="Chromosome 2"/>
</dbReference>
<reference evidence="2 3" key="1">
    <citation type="journal article" date="2022" name="G3 (Bethesda)">
        <title>Whole-genome sequence and methylome profiling of the almond [Prunus dulcis (Mill.) D.A. Webb] cultivar 'Nonpareil'.</title>
        <authorList>
            <person name="D'Amico-Willman K.M."/>
            <person name="Ouma W.Z."/>
            <person name="Meulia T."/>
            <person name="Sideli G.M."/>
            <person name="Gradziel T.M."/>
            <person name="Fresnedo-Ramirez J."/>
        </authorList>
    </citation>
    <scope>NUCLEOTIDE SEQUENCE [LARGE SCALE GENOMIC DNA]</scope>
    <source>
        <strain evidence="2">Clone GOH B32 T37-40</strain>
    </source>
</reference>
<gene>
    <name evidence="2" type="ORF">L3X38_014061</name>
</gene>
<dbReference type="EMBL" id="JAJFAZ020000002">
    <property type="protein sequence ID" value="KAI5346182.1"/>
    <property type="molecule type" value="Genomic_DNA"/>
</dbReference>
<comment type="caution">
    <text evidence="2">The sequence shown here is derived from an EMBL/GenBank/DDBJ whole genome shotgun (WGS) entry which is preliminary data.</text>
</comment>
<dbReference type="PANTHER" id="PTHR37721">
    <property type="entry name" value="OS05G0464200 PROTEIN"/>
    <property type="match status" value="1"/>
</dbReference>
<name>A0AAD4WPM5_PRUDU</name>
<evidence type="ECO:0000313" key="3">
    <source>
        <dbReference type="Proteomes" id="UP001054821"/>
    </source>
</evidence>
<sequence>MENKSTKPVKKGKESKSMANIPPKRGQIKARIFEELVETLSNIAGGSGAKCVTNFGENPVSFIYHIKKDYDLDIINQLLCLDSKAFMFLPIEQQVIIRQSVVLKGGAAGSPVSQAKCVEPAYLV</sequence>